<geneLocation type="plasmid" evidence="3">
    <name>pr1cp1</name>
</geneLocation>
<organism evidence="2 3">
    <name type="scientific">Rhodococcus opacus</name>
    <name type="common">Nocardia opaca</name>
    <dbReference type="NCBI Taxonomy" id="37919"/>
    <lineage>
        <taxon>Bacteria</taxon>
        <taxon>Bacillati</taxon>
        <taxon>Actinomycetota</taxon>
        <taxon>Actinomycetes</taxon>
        <taxon>Mycobacteriales</taxon>
        <taxon>Nocardiaceae</taxon>
        <taxon>Rhodococcus</taxon>
    </lineage>
</organism>
<dbReference type="InterPro" id="IPR011944">
    <property type="entry name" value="Steroid_delta5-4_isomerase"/>
</dbReference>
<dbReference type="InterPro" id="IPR027843">
    <property type="entry name" value="DUF4440"/>
</dbReference>
<dbReference type="RefSeq" id="WP_081315551.1">
    <property type="nucleotide sequence ID" value="NZ_CP009112.1"/>
</dbReference>
<protein>
    <recommendedName>
        <fullName evidence="1">DUF4440 domain-containing protein</fullName>
    </recommendedName>
</protein>
<dbReference type="AlphaFoldDB" id="A0A1B1KH52"/>
<dbReference type="Pfam" id="PF14534">
    <property type="entry name" value="DUF4440"/>
    <property type="match status" value="1"/>
</dbReference>
<dbReference type="Proteomes" id="UP000186108">
    <property type="component" value="Plasmid pR1CP1"/>
</dbReference>
<name>A0A1B1KH52_RHOOP</name>
<proteinExistence type="predicted"/>
<sequence length="136" mass="15245">MAPFRRPELAAVHDRVVAAIANRDPVTFAELYTDDGALLLPTGRVVTGRSAIQEEFASWLAQGFVRQTVELVTLSTDENFSIEEGQAIGEFETPDGRTESKSHYLIVHKRQPDGTWLMHRDIWTTIPDMETPGVSY</sequence>
<gene>
    <name evidence="2" type="ORF">R1CP_36735</name>
</gene>
<dbReference type="Gene3D" id="3.10.450.50">
    <property type="match status" value="1"/>
</dbReference>
<feature type="domain" description="DUF4440" evidence="1">
    <location>
        <begin position="9"/>
        <end position="118"/>
    </location>
</feature>
<accession>A0A1B1KH52</accession>
<evidence type="ECO:0000259" key="1">
    <source>
        <dbReference type="Pfam" id="PF14534"/>
    </source>
</evidence>
<reference evidence="2 3" key="1">
    <citation type="submission" date="2014-07" db="EMBL/GenBank/DDBJ databases">
        <authorList>
            <person name="Zhang J.E."/>
            <person name="Yang H."/>
            <person name="Guo J."/>
            <person name="Deng Z."/>
            <person name="Luo H."/>
            <person name="Luo M."/>
            <person name="Zhao B."/>
        </authorList>
    </citation>
    <scope>NUCLEOTIDE SEQUENCE [LARGE SCALE GENOMIC DNA]</scope>
    <source>
        <strain evidence="2 3">1CP</strain>
        <plasmid evidence="3">Plasmid pr1cp1</plasmid>
    </source>
</reference>
<evidence type="ECO:0000313" key="3">
    <source>
        <dbReference type="Proteomes" id="UP000186108"/>
    </source>
</evidence>
<dbReference type="EMBL" id="CP009112">
    <property type="protein sequence ID" value="ANS31953.1"/>
    <property type="molecule type" value="Genomic_DNA"/>
</dbReference>
<keyword evidence="2" id="KW-0614">Plasmid</keyword>
<evidence type="ECO:0000313" key="2">
    <source>
        <dbReference type="EMBL" id="ANS31953.1"/>
    </source>
</evidence>
<dbReference type="InterPro" id="IPR032710">
    <property type="entry name" value="NTF2-like_dom_sf"/>
</dbReference>
<dbReference type="NCBIfam" id="TIGR02246">
    <property type="entry name" value="SgcJ/EcaC family oxidoreductase"/>
    <property type="match status" value="1"/>
</dbReference>
<dbReference type="SUPFAM" id="SSF54427">
    <property type="entry name" value="NTF2-like"/>
    <property type="match status" value="1"/>
</dbReference>